<reference evidence="2" key="1">
    <citation type="journal article" date="2016" name="BMC Biol.">
        <title>Parallel evolution of highly conserved plastid genome architecture in red seaweeds and seed plants.</title>
        <authorList>
            <person name="Lee J."/>
            <person name="Cho C.H."/>
            <person name="Park S.I."/>
            <person name="Choi J.W."/>
            <person name="Song H.S."/>
            <person name="West J.A."/>
            <person name="Bhattacharya D."/>
            <person name="Yoon H.S."/>
        </authorList>
    </citation>
    <scope>NUCLEOTIDE SEQUENCE</scope>
</reference>
<dbReference type="Gene3D" id="3.30.70.1860">
    <property type="entry name" value="Uncharacterised protein family Ycf54"/>
    <property type="match status" value="1"/>
</dbReference>
<dbReference type="AlphaFoldDB" id="A0A1C9CFL0"/>
<protein>
    <recommendedName>
        <fullName evidence="3">Ycf54</fullName>
    </recommendedName>
</protein>
<proteinExistence type="inferred from homology"/>
<organism evidence="2">
    <name type="scientific">Hildenbrandia rivularis</name>
    <dbReference type="NCBI Taxonomy" id="135206"/>
    <lineage>
        <taxon>Eukaryota</taxon>
        <taxon>Rhodophyta</taxon>
        <taxon>Florideophyceae</taxon>
        <taxon>Hildenbrandiophycidae</taxon>
        <taxon>Hildenbrandiales</taxon>
        <taxon>Hildenbrandiaceae</taxon>
        <taxon>Hildenbrandia</taxon>
    </lineage>
</organism>
<dbReference type="GeneID" id="29074166"/>
<accession>A0A1C9CFL0</accession>
<dbReference type="InterPro" id="IPR038409">
    <property type="entry name" value="Ycf54-like_sf"/>
</dbReference>
<sequence>MPKYYFAIASEKFLLSEEPTEEILRERVYYYKNNNKPVDFWLIKNPVFLEKPEMHQLQKQLSILRTAAIVSTNALFIKWIKLRLHFVITGKFEQELLS</sequence>
<evidence type="ECO:0000313" key="2">
    <source>
        <dbReference type="EMBL" id="AOM67154.1"/>
    </source>
</evidence>
<evidence type="ECO:0000256" key="1">
    <source>
        <dbReference type="ARBA" id="ARBA00043978"/>
    </source>
</evidence>
<evidence type="ECO:0008006" key="3">
    <source>
        <dbReference type="Google" id="ProtNLM"/>
    </source>
</evidence>
<comment type="similarity">
    <text evidence="1">Belongs to the ycf54 family.</text>
</comment>
<dbReference type="RefSeq" id="YP_009297610.1">
    <property type="nucleotide sequence ID" value="NC_031177.1"/>
</dbReference>
<dbReference type="Pfam" id="PF10674">
    <property type="entry name" value="Ycf54"/>
    <property type="match status" value="1"/>
</dbReference>
<dbReference type="EMBL" id="KX284723">
    <property type="protein sequence ID" value="AOM67154.1"/>
    <property type="molecule type" value="Genomic_DNA"/>
</dbReference>
<dbReference type="PANTHER" id="PTHR35319:SF2">
    <property type="entry name" value="YCF54"/>
    <property type="match status" value="1"/>
</dbReference>
<keyword evidence="2" id="KW-0934">Plastid</keyword>
<name>A0A1C9CFL0_9FLOR</name>
<gene>
    <name evidence="2" type="primary">ycf54</name>
    <name evidence="2" type="ORF">Hrvl_094</name>
</gene>
<dbReference type="InterPro" id="IPR019616">
    <property type="entry name" value="Ycf54"/>
</dbReference>
<geneLocation type="plastid" evidence="2"/>
<dbReference type="PANTHER" id="PTHR35319">
    <property type="match status" value="1"/>
</dbReference>